<organism evidence="2 3">
    <name type="scientific">Natronincola ferrireducens</name>
    <dbReference type="NCBI Taxonomy" id="393762"/>
    <lineage>
        <taxon>Bacteria</taxon>
        <taxon>Bacillati</taxon>
        <taxon>Bacillota</taxon>
        <taxon>Clostridia</taxon>
        <taxon>Peptostreptococcales</taxon>
        <taxon>Natronincolaceae</taxon>
        <taxon>Natronincola</taxon>
    </lineage>
</organism>
<sequence length="115" mass="13417">MRYIEGIHRKSKIALPEYVDDYVTEDNPVRIIDTFVETIDLTELGFKNATSKERGRPGYNPKDLLKLYIYGYMNKITSSRKLEKQTQTNIEVMWLLRRLTPDDTYTKGIHQGDGS</sequence>
<keyword evidence="3" id="KW-1185">Reference proteome</keyword>
<dbReference type="AlphaFoldDB" id="A0A1G8XL23"/>
<dbReference type="Pfam" id="PF05598">
    <property type="entry name" value="DUF772"/>
    <property type="match status" value="1"/>
</dbReference>
<dbReference type="STRING" id="393762.SAMN05660472_00258"/>
<dbReference type="PANTHER" id="PTHR33408">
    <property type="entry name" value="TRANSPOSASE"/>
    <property type="match status" value="1"/>
</dbReference>
<evidence type="ECO:0000313" key="3">
    <source>
        <dbReference type="Proteomes" id="UP000198718"/>
    </source>
</evidence>
<dbReference type="Proteomes" id="UP000198718">
    <property type="component" value="Unassembled WGS sequence"/>
</dbReference>
<protein>
    <submittedName>
        <fullName evidence="2">Transposase domain</fullName>
    </submittedName>
</protein>
<name>A0A1G8XL23_9FIRM</name>
<dbReference type="EMBL" id="FNFP01000001">
    <property type="protein sequence ID" value="SDJ91309.1"/>
    <property type="molecule type" value="Genomic_DNA"/>
</dbReference>
<gene>
    <name evidence="2" type="ORF">SAMN05660472_00258</name>
</gene>
<feature type="domain" description="Transposase InsH N-terminal" evidence="1">
    <location>
        <begin position="19"/>
        <end position="103"/>
    </location>
</feature>
<accession>A0A1G8XL23</accession>
<evidence type="ECO:0000313" key="2">
    <source>
        <dbReference type="EMBL" id="SDJ91309.1"/>
    </source>
</evidence>
<dbReference type="InterPro" id="IPR008490">
    <property type="entry name" value="Transposase_InsH_N"/>
</dbReference>
<reference evidence="2 3" key="1">
    <citation type="submission" date="2016-10" db="EMBL/GenBank/DDBJ databases">
        <authorList>
            <person name="de Groot N.N."/>
        </authorList>
    </citation>
    <scope>NUCLEOTIDE SEQUENCE [LARGE SCALE GENOMIC DNA]</scope>
    <source>
        <strain evidence="2 3">DSM 18346</strain>
    </source>
</reference>
<dbReference type="RefSeq" id="WP_176761997.1">
    <property type="nucleotide sequence ID" value="NZ_FNFP01000001.1"/>
</dbReference>
<evidence type="ECO:0000259" key="1">
    <source>
        <dbReference type="Pfam" id="PF05598"/>
    </source>
</evidence>
<proteinExistence type="predicted"/>
<dbReference type="PANTHER" id="PTHR33408:SF2">
    <property type="entry name" value="TRANSPOSASE DDE DOMAIN-CONTAINING PROTEIN"/>
    <property type="match status" value="1"/>
</dbReference>